<dbReference type="Pfam" id="PF12854">
    <property type="entry name" value="PPR_1"/>
    <property type="match status" value="1"/>
</dbReference>
<accession>A0A8X7VBQ2</accession>
<dbReference type="Proteomes" id="UP000886595">
    <property type="component" value="Unassembled WGS sequence"/>
</dbReference>
<keyword evidence="1" id="KW-0677">Repeat</keyword>
<organism evidence="3 4">
    <name type="scientific">Brassica carinata</name>
    <name type="common">Ethiopian mustard</name>
    <name type="synonym">Abyssinian cabbage</name>
    <dbReference type="NCBI Taxonomy" id="52824"/>
    <lineage>
        <taxon>Eukaryota</taxon>
        <taxon>Viridiplantae</taxon>
        <taxon>Streptophyta</taxon>
        <taxon>Embryophyta</taxon>
        <taxon>Tracheophyta</taxon>
        <taxon>Spermatophyta</taxon>
        <taxon>Magnoliopsida</taxon>
        <taxon>eudicotyledons</taxon>
        <taxon>Gunneridae</taxon>
        <taxon>Pentapetalae</taxon>
        <taxon>rosids</taxon>
        <taxon>malvids</taxon>
        <taxon>Brassicales</taxon>
        <taxon>Brassicaceae</taxon>
        <taxon>Brassiceae</taxon>
        <taxon>Brassica</taxon>
    </lineage>
</organism>
<evidence type="ECO:0000313" key="3">
    <source>
        <dbReference type="EMBL" id="KAG2308371.1"/>
    </source>
</evidence>
<sequence length="71" mass="7948">MSKRVATWSQYCDCFYSNQLLESGEGIELLSMMKEAGVAPNVVTYNAVIDGVVISGKYDEALMFKEKMVEE</sequence>
<comment type="caution">
    <text evidence="3">The sequence shown here is derived from an EMBL/GenBank/DDBJ whole genome shotgun (WGS) entry which is preliminary data.</text>
</comment>
<dbReference type="EMBL" id="JAAMPC010000006">
    <property type="protein sequence ID" value="KAG2308371.1"/>
    <property type="molecule type" value="Genomic_DNA"/>
</dbReference>
<keyword evidence="4" id="KW-1185">Reference proteome</keyword>
<protein>
    <recommendedName>
        <fullName evidence="5">Pentatricopeptide repeat-containing protein</fullName>
    </recommendedName>
</protein>
<evidence type="ECO:0000256" key="2">
    <source>
        <dbReference type="PROSITE-ProRule" id="PRU00708"/>
    </source>
</evidence>
<dbReference type="PROSITE" id="PS51375">
    <property type="entry name" value="PPR"/>
    <property type="match status" value="1"/>
</dbReference>
<feature type="repeat" description="PPR" evidence="2">
    <location>
        <begin position="41"/>
        <end position="71"/>
    </location>
</feature>
<dbReference type="AlphaFoldDB" id="A0A8X7VBQ2"/>
<dbReference type="Gene3D" id="1.25.40.10">
    <property type="entry name" value="Tetratricopeptide repeat domain"/>
    <property type="match status" value="1"/>
</dbReference>
<dbReference type="NCBIfam" id="TIGR00756">
    <property type="entry name" value="PPR"/>
    <property type="match status" value="1"/>
</dbReference>
<evidence type="ECO:0008006" key="5">
    <source>
        <dbReference type="Google" id="ProtNLM"/>
    </source>
</evidence>
<proteinExistence type="predicted"/>
<reference evidence="3 4" key="1">
    <citation type="submission" date="2020-02" db="EMBL/GenBank/DDBJ databases">
        <authorList>
            <person name="Ma Q."/>
            <person name="Huang Y."/>
            <person name="Song X."/>
            <person name="Pei D."/>
        </authorList>
    </citation>
    <scope>NUCLEOTIDE SEQUENCE [LARGE SCALE GENOMIC DNA]</scope>
    <source>
        <strain evidence="3">Sxm20200214</strain>
        <tissue evidence="3">Leaf</tissue>
    </source>
</reference>
<dbReference type="InterPro" id="IPR011990">
    <property type="entry name" value="TPR-like_helical_dom_sf"/>
</dbReference>
<evidence type="ECO:0000313" key="4">
    <source>
        <dbReference type="Proteomes" id="UP000886595"/>
    </source>
</evidence>
<dbReference type="OrthoDB" id="42736at2759"/>
<dbReference type="InterPro" id="IPR002885">
    <property type="entry name" value="PPR_rpt"/>
</dbReference>
<evidence type="ECO:0000256" key="1">
    <source>
        <dbReference type="ARBA" id="ARBA00022737"/>
    </source>
</evidence>
<gene>
    <name evidence="3" type="ORF">Bca52824_028119</name>
</gene>
<name>A0A8X7VBQ2_BRACI</name>